<keyword evidence="3" id="KW-1185">Reference proteome</keyword>
<name>A0ABV5ZQ29_9PSEU</name>
<sequence>MKRMFWLGIGVLTGVVLSRKANTKAQGFTPAGVAANLGDAISELAGAVGAFGADVRAGMSEREGELREVVDRANDPGRRPSYSRGTDRVSQSRERRSWEAPEDGTVQRTRRARKAGS</sequence>
<evidence type="ECO:0008006" key="4">
    <source>
        <dbReference type="Google" id="ProtNLM"/>
    </source>
</evidence>
<dbReference type="Proteomes" id="UP001589693">
    <property type="component" value="Unassembled WGS sequence"/>
</dbReference>
<gene>
    <name evidence="2" type="ORF">ACFFQA_03545</name>
</gene>
<accession>A0ABV5ZQ29</accession>
<feature type="compositionally biased region" description="Basic residues" evidence="1">
    <location>
        <begin position="108"/>
        <end position="117"/>
    </location>
</feature>
<comment type="caution">
    <text evidence="2">The sequence shown here is derived from an EMBL/GenBank/DDBJ whole genome shotgun (WGS) entry which is preliminary data.</text>
</comment>
<evidence type="ECO:0000313" key="2">
    <source>
        <dbReference type="EMBL" id="MFB9903002.1"/>
    </source>
</evidence>
<evidence type="ECO:0000313" key="3">
    <source>
        <dbReference type="Proteomes" id="UP001589693"/>
    </source>
</evidence>
<evidence type="ECO:0000256" key="1">
    <source>
        <dbReference type="SAM" id="MobiDB-lite"/>
    </source>
</evidence>
<feature type="compositionally biased region" description="Basic and acidic residues" evidence="1">
    <location>
        <begin position="85"/>
        <end position="99"/>
    </location>
</feature>
<feature type="compositionally biased region" description="Basic and acidic residues" evidence="1">
    <location>
        <begin position="62"/>
        <end position="78"/>
    </location>
</feature>
<dbReference type="RefSeq" id="WP_377850100.1">
    <property type="nucleotide sequence ID" value="NZ_JBHLZU010000002.1"/>
</dbReference>
<dbReference type="EMBL" id="JBHLZU010000002">
    <property type="protein sequence ID" value="MFB9903002.1"/>
    <property type="molecule type" value="Genomic_DNA"/>
</dbReference>
<protein>
    <recommendedName>
        <fullName evidence="4">Secreted protein</fullName>
    </recommendedName>
</protein>
<organism evidence="2 3">
    <name type="scientific">Allokutzneria oryzae</name>
    <dbReference type="NCBI Taxonomy" id="1378989"/>
    <lineage>
        <taxon>Bacteria</taxon>
        <taxon>Bacillati</taxon>
        <taxon>Actinomycetota</taxon>
        <taxon>Actinomycetes</taxon>
        <taxon>Pseudonocardiales</taxon>
        <taxon>Pseudonocardiaceae</taxon>
        <taxon>Allokutzneria</taxon>
    </lineage>
</organism>
<feature type="region of interest" description="Disordered" evidence="1">
    <location>
        <begin position="62"/>
        <end position="117"/>
    </location>
</feature>
<reference evidence="2 3" key="1">
    <citation type="submission" date="2024-09" db="EMBL/GenBank/DDBJ databases">
        <authorList>
            <person name="Sun Q."/>
            <person name="Mori K."/>
        </authorList>
    </citation>
    <scope>NUCLEOTIDE SEQUENCE [LARGE SCALE GENOMIC DNA]</scope>
    <source>
        <strain evidence="2 3">TBRC 7907</strain>
    </source>
</reference>
<proteinExistence type="predicted"/>